<proteinExistence type="predicted"/>
<comment type="caution">
    <text evidence="1">The sequence shown here is derived from an EMBL/GenBank/DDBJ whole genome shotgun (WGS) entry which is preliminary data.</text>
</comment>
<name>A0ACB8CWQ0_DERSI</name>
<dbReference type="EMBL" id="CM023473">
    <property type="protein sequence ID" value="KAH7953595.1"/>
    <property type="molecule type" value="Genomic_DNA"/>
</dbReference>
<protein>
    <submittedName>
        <fullName evidence="1">Uncharacterized protein</fullName>
    </submittedName>
</protein>
<gene>
    <name evidence="1" type="ORF">HPB49_010516</name>
</gene>
<organism evidence="1 2">
    <name type="scientific">Dermacentor silvarum</name>
    <name type="common">Tick</name>
    <dbReference type="NCBI Taxonomy" id="543639"/>
    <lineage>
        <taxon>Eukaryota</taxon>
        <taxon>Metazoa</taxon>
        <taxon>Ecdysozoa</taxon>
        <taxon>Arthropoda</taxon>
        <taxon>Chelicerata</taxon>
        <taxon>Arachnida</taxon>
        <taxon>Acari</taxon>
        <taxon>Parasitiformes</taxon>
        <taxon>Ixodida</taxon>
        <taxon>Ixodoidea</taxon>
        <taxon>Ixodidae</taxon>
        <taxon>Rhipicephalinae</taxon>
        <taxon>Dermacentor</taxon>
    </lineage>
</organism>
<sequence length="285" mass="31671">MDQPRAAGRGRGGRGRKRRDEPEKRYNAWGVPLQTQRTALPASSRAARNGDADSQPSAPVVSRKFEEACAKIQANVEKFLPQTQDDRSSSEEELETEGILSRVVGSYSELNDVGSGDLQRTVQFLTDNLVSGAVVCLICIESIKRTEKVNASLVHEKAGSRAYAGRQMQTGLVLIHCGSVKKYVKMKCHCGLNPVYVPCHQWTVESRDQQDELQSCKNRCCKQLGCGHRCPLNCHPGTCAPRSQCRKKVTLRCPCKFRKVEGPCCELESSLDCSSECRSEYRKET</sequence>
<evidence type="ECO:0000313" key="1">
    <source>
        <dbReference type="EMBL" id="KAH7953595.1"/>
    </source>
</evidence>
<accession>A0ACB8CWQ0</accession>
<keyword evidence="2" id="KW-1185">Reference proteome</keyword>
<dbReference type="Proteomes" id="UP000821865">
    <property type="component" value="Chromosome 4"/>
</dbReference>
<evidence type="ECO:0000313" key="2">
    <source>
        <dbReference type="Proteomes" id="UP000821865"/>
    </source>
</evidence>
<reference evidence="1" key="1">
    <citation type="submission" date="2020-05" db="EMBL/GenBank/DDBJ databases">
        <title>Large-scale comparative analyses of tick genomes elucidate their genetic diversity and vector capacities.</title>
        <authorList>
            <person name="Jia N."/>
            <person name="Wang J."/>
            <person name="Shi W."/>
            <person name="Du L."/>
            <person name="Sun Y."/>
            <person name="Zhan W."/>
            <person name="Jiang J."/>
            <person name="Wang Q."/>
            <person name="Zhang B."/>
            <person name="Ji P."/>
            <person name="Sakyi L.B."/>
            <person name="Cui X."/>
            <person name="Yuan T."/>
            <person name="Jiang B."/>
            <person name="Yang W."/>
            <person name="Lam T.T.-Y."/>
            <person name="Chang Q."/>
            <person name="Ding S."/>
            <person name="Wang X."/>
            <person name="Zhu J."/>
            <person name="Ruan X."/>
            <person name="Zhao L."/>
            <person name="Wei J."/>
            <person name="Que T."/>
            <person name="Du C."/>
            <person name="Cheng J."/>
            <person name="Dai P."/>
            <person name="Han X."/>
            <person name="Huang E."/>
            <person name="Gao Y."/>
            <person name="Liu J."/>
            <person name="Shao H."/>
            <person name="Ye R."/>
            <person name="Li L."/>
            <person name="Wei W."/>
            <person name="Wang X."/>
            <person name="Wang C."/>
            <person name="Yang T."/>
            <person name="Huo Q."/>
            <person name="Li W."/>
            <person name="Guo W."/>
            <person name="Chen H."/>
            <person name="Zhou L."/>
            <person name="Ni X."/>
            <person name="Tian J."/>
            <person name="Zhou Y."/>
            <person name="Sheng Y."/>
            <person name="Liu T."/>
            <person name="Pan Y."/>
            <person name="Xia L."/>
            <person name="Li J."/>
            <person name="Zhao F."/>
            <person name="Cao W."/>
        </authorList>
    </citation>
    <scope>NUCLEOTIDE SEQUENCE</scope>
    <source>
        <strain evidence="1">Dsil-2018</strain>
    </source>
</reference>